<dbReference type="SUPFAM" id="SSF53474">
    <property type="entry name" value="alpha/beta-Hydrolases"/>
    <property type="match status" value="1"/>
</dbReference>
<dbReference type="Proteomes" id="UP000254040">
    <property type="component" value="Unassembled WGS sequence"/>
</dbReference>
<dbReference type="Proteomes" id="UP000054985">
    <property type="component" value="Unassembled WGS sequence"/>
</dbReference>
<dbReference type="InterPro" id="IPR009057">
    <property type="entry name" value="Homeodomain-like_sf"/>
</dbReference>
<gene>
    <name evidence="3" type="primary">hin</name>
    <name evidence="2" type="ORF">Lmor_0097</name>
    <name evidence="3" type="ORF">NCTC12239_02647</name>
</gene>
<dbReference type="PANTHER" id="PTHR43265">
    <property type="entry name" value="ESTERASE ESTD"/>
    <property type="match status" value="1"/>
</dbReference>
<sequence>MTDKLPMQSQEITIESDFKLSGTLTLPATSSTKPFPAVLFIPGSGKVDRNVNIPQLQTNIFKLLTEFFSELGFITLRLDKRGCGKSGGNYLEAARARGRQGGRPEKLNNEQKELVKTLYANKKHSIQSICKMVGVGKTTLYKYINQ</sequence>
<evidence type="ECO:0000259" key="1">
    <source>
        <dbReference type="Pfam" id="PF02796"/>
    </source>
</evidence>
<dbReference type="PANTHER" id="PTHR43265:SF1">
    <property type="entry name" value="ESTERASE ESTD"/>
    <property type="match status" value="1"/>
</dbReference>
<feature type="domain" description="Resolvase HTH" evidence="1">
    <location>
        <begin position="102"/>
        <end position="145"/>
    </location>
</feature>
<dbReference type="Pfam" id="PF02796">
    <property type="entry name" value="HTH_7"/>
    <property type="match status" value="1"/>
</dbReference>
<dbReference type="AlphaFoldDB" id="A0A378K366"/>
<dbReference type="InterPro" id="IPR029058">
    <property type="entry name" value="AB_hydrolase_fold"/>
</dbReference>
<reference evidence="3 5" key="2">
    <citation type="submission" date="2018-06" db="EMBL/GenBank/DDBJ databases">
        <authorList>
            <consortium name="Pathogen Informatics"/>
            <person name="Doyle S."/>
        </authorList>
    </citation>
    <scope>NUCLEOTIDE SEQUENCE [LARGE SCALE GENOMIC DNA]</scope>
    <source>
        <strain evidence="3 5">NCTC12239</strain>
    </source>
</reference>
<dbReference type="EMBL" id="LNYN01000002">
    <property type="protein sequence ID" value="KTD39446.1"/>
    <property type="molecule type" value="Genomic_DNA"/>
</dbReference>
<evidence type="ECO:0000313" key="5">
    <source>
        <dbReference type="Proteomes" id="UP000254040"/>
    </source>
</evidence>
<dbReference type="RefSeq" id="WP_028383782.1">
    <property type="nucleotide sequence ID" value="NZ_CAAAJG010000006.1"/>
</dbReference>
<evidence type="ECO:0000313" key="2">
    <source>
        <dbReference type="EMBL" id="KTD39446.1"/>
    </source>
</evidence>
<keyword evidence="4" id="KW-1185">Reference proteome</keyword>
<evidence type="ECO:0000313" key="4">
    <source>
        <dbReference type="Proteomes" id="UP000054985"/>
    </source>
</evidence>
<evidence type="ECO:0000313" key="3">
    <source>
        <dbReference type="EMBL" id="STX63699.1"/>
    </source>
</evidence>
<dbReference type="EMBL" id="UGOG01000001">
    <property type="protein sequence ID" value="STX63699.1"/>
    <property type="molecule type" value="Genomic_DNA"/>
</dbReference>
<dbReference type="InterPro" id="IPR006120">
    <property type="entry name" value="Resolvase_HTH_dom"/>
</dbReference>
<dbReference type="SUPFAM" id="SSF46689">
    <property type="entry name" value="Homeodomain-like"/>
    <property type="match status" value="1"/>
</dbReference>
<dbReference type="STRING" id="39962.Lmor_0097"/>
<protein>
    <submittedName>
        <fullName evidence="3">Transposase (Resolvase, DNA invertase)</fullName>
    </submittedName>
</protein>
<dbReference type="CDD" id="cd00569">
    <property type="entry name" value="HTH_Hin_like"/>
    <property type="match status" value="1"/>
</dbReference>
<dbReference type="GO" id="GO:0003677">
    <property type="term" value="F:DNA binding"/>
    <property type="evidence" value="ECO:0007669"/>
    <property type="project" value="InterPro"/>
</dbReference>
<name>A0A378K366_9GAMM</name>
<dbReference type="Gene3D" id="1.10.10.60">
    <property type="entry name" value="Homeodomain-like"/>
    <property type="match status" value="1"/>
</dbReference>
<dbReference type="GO" id="GO:0000150">
    <property type="term" value="F:DNA strand exchange activity"/>
    <property type="evidence" value="ECO:0007669"/>
    <property type="project" value="InterPro"/>
</dbReference>
<organism evidence="3 5">
    <name type="scientific">Legionella moravica</name>
    <dbReference type="NCBI Taxonomy" id="39962"/>
    <lineage>
        <taxon>Bacteria</taxon>
        <taxon>Pseudomonadati</taxon>
        <taxon>Pseudomonadota</taxon>
        <taxon>Gammaproteobacteria</taxon>
        <taxon>Legionellales</taxon>
        <taxon>Legionellaceae</taxon>
        <taxon>Legionella</taxon>
    </lineage>
</organism>
<dbReference type="GO" id="GO:0052689">
    <property type="term" value="F:carboxylic ester hydrolase activity"/>
    <property type="evidence" value="ECO:0007669"/>
    <property type="project" value="TreeGrafter"/>
</dbReference>
<dbReference type="InterPro" id="IPR053145">
    <property type="entry name" value="AB_hydrolase_Est10"/>
</dbReference>
<reference evidence="2 4" key="1">
    <citation type="submission" date="2015-11" db="EMBL/GenBank/DDBJ databases">
        <title>Genomic analysis of 38 Legionella species identifies large and diverse effector repertoires.</title>
        <authorList>
            <person name="Burstein D."/>
            <person name="Amaro F."/>
            <person name="Zusman T."/>
            <person name="Lifshitz Z."/>
            <person name="Cohen O."/>
            <person name="Gilbert J.A."/>
            <person name="Pupko T."/>
            <person name="Shuman H.A."/>
            <person name="Segal G."/>
        </authorList>
    </citation>
    <scope>NUCLEOTIDE SEQUENCE [LARGE SCALE GENOMIC DNA]</scope>
    <source>
        <strain evidence="2 4">ATCC 43877</strain>
    </source>
</reference>
<dbReference type="Gene3D" id="3.40.50.1820">
    <property type="entry name" value="alpha/beta hydrolase"/>
    <property type="match status" value="1"/>
</dbReference>
<proteinExistence type="predicted"/>
<accession>A0A378K366</accession>